<feature type="transmembrane region" description="Helical" evidence="7">
    <location>
        <begin position="128"/>
        <end position="148"/>
    </location>
</feature>
<sequence>MIDFLIQKFVKNYEDTQSFTTRRSYGNLSSAVGLFINLFLFSTKLIIGLLTNSIAIMADAINNLSDCFSIILMVLSFSMSTKPADEKHPYGHSRLEYIFSSLITILVIYIGVKLVVASFKKIIHPEIITFNIYSLIVLIVAIVAKFWLSKFYYKISKKIDSDLLMATSVDSKSDCISTSIVLISVVVFKMTHLNVDAYIGLLGGVIIIKNGFEMITDTVDKLLGTGASRKFEREIIDFITSYDGIYGAHDLRVHYYGPGHIFITVDVEVNSSEEFIKLHSLADQIERDLIEKKGVYSTIHMDPLAVNNPKVQNLHEIVEKIITDVNEDWILNDFRICPKKEGDEMIFDIRVDIDEKMEDKKIVDIVKGKILSQITDYKPIIAITRGYQRRNFY</sequence>
<dbReference type="InterPro" id="IPR058533">
    <property type="entry name" value="Cation_efflux_TM"/>
</dbReference>
<evidence type="ECO:0000313" key="10">
    <source>
        <dbReference type="EMBL" id="OXZ29303.1"/>
    </source>
</evidence>
<evidence type="ECO:0000256" key="7">
    <source>
        <dbReference type="SAM" id="Phobius"/>
    </source>
</evidence>
<dbReference type="GO" id="GO:0016020">
    <property type="term" value="C:membrane"/>
    <property type="evidence" value="ECO:0007669"/>
    <property type="project" value="UniProtKB-SubCell"/>
</dbReference>
<dbReference type="SUPFAM" id="SSF160240">
    <property type="entry name" value="Cation efflux protein cytoplasmic domain-like"/>
    <property type="match status" value="1"/>
</dbReference>
<organism evidence="10 11">
    <name type="scientific">Finegoldia magna</name>
    <name type="common">Peptostreptococcus magnus</name>
    <dbReference type="NCBI Taxonomy" id="1260"/>
    <lineage>
        <taxon>Bacteria</taxon>
        <taxon>Bacillati</taxon>
        <taxon>Bacillota</taxon>
        <taxon>Tissierellia</taxon>
        <taxon>Tissierellales</taxon>
        <taxon>Peptoniphilaceae</taxon>
        <taxon>Finegoldia</taxon>
    </lineage>
</organism>
<dbReference type="Proteomes" id="UP000215413">
    <property type="component" value="Unassembled WGS sequence"/>
</dbReference>
<proteinExistence type="inferred from homology"/>
<dbReference type="Gene3D" id="3.30.70.1350">
    <property type="entry name" value="Cation efflux protein, cytoplasmic domain"/>
    <property type="match status" value="1"/>
</dbReference>
<protein>
    <submittedName>
        <fullName evidence="10">Cation transporter</fullName>
    </submittedName>
</protein>
<dbReference type="Pfam" id="PF01545">
    <property type="entry name" value="Cation_efflux"/>
    <property type="match status" value="1"/>
</dbReference>
<feature type="transmembrane region" description="Helical" evidence="7">
    <location>
        <begin position="97"/>
        <end position="116"/>
    </location>
</feature>
<dbReference type="InterPro" id="IPR050291">
    <property type="entry name" value="CDF_Transporter"/>
</dbReference>
<evidence type="ECO:0000256" key="2">
    <source>
        <dbReference type="ARBA" id="ARBA00008114"/>
    </source>
</evidence>
<feature type="transmembrane region" description="Helical" evidence="7">
    <location>
        <begin position="28"/>
        <end position="47"/>
    </location>
</feature>
<dbReference type="NCBIfam" id="TIGR01297">
    <property type="entry name" value="CDF"/>
    <property type="match status" value="1"/>
</dbReference>
<dbReference type="PANTHER" id="PTHR43840">
    <property type="entry name" value="MITOCHONDRIAL METAL TRANSPORTER 1-RELATED"/>
    <property type="match status" value="1"/>
</dbReference>
<dbReference type="InterPro" id="IPR027470">
    <property type="entry name" value="Cation_efflux_CTD"/>
</dbReference>
<keyword evidence="5 7" id="KW-1133">Transmembrane helix</keyword>
<evidence type="ECO:0000259" key="8">
    <source>
        <dbReference type="Pfam" id="PF01545"/>
    </source>
</evidence>
<dbReference type="FunFam" id="1.20.1510.10:FF:000006">
    <property type="entry name" value="Divalent cation efflux transporter"/>
    <property type="match status" value="1"/>
</dbReference>
<keyword evidence="3" id="KW-0813">Transport</keyword>
<comment type="caution">
    <text evidence="10">The sequence shown here is derived from an EMBL/GenBank/DDBJ whole genome shotgun (WGS) entry which is preliminary data.</text>
</comment>
<dbReference type="InterPro" id="IPR027469">
    <property type="entry name" value="Cation_efflux_TMD_sf"/>
</dbReference>
<evidence type="ECO:0000313" key="11">
    <source>
        <dbReference type="Proteomes" id="UP000215413"/>
    </source>
</evidence>
<dbReference type="InterPro" id="IPR036837">
    <property type="entry name" value="Cation_efflux_CTD_sf"/>
</dbReference>
<dbReference type="EMBL" id="NDYC01000001">
    <property type="protein sequence ID" value="OXZ29303.1"/>
    <property type="molecule type" value="Genomic_DNA"/>
</dbReference>
<dbReference type="RefSeq" id="WP_094204997.1">
    <property type="nucleotide sequence ID" value="NZ_NDYC01000001.1"/>
</dbReference>
<evidence type="ECO:0000256" key="3">
    <source>
        <dbReference type="ARBA" id="ARBA00022448"/>
    </source>
</evidence>
<dbReference type="Pfam" id="PF16916">
    <property type="entry name" value="ZT_dimer"/>
    <property type="match status" value="1"/>
</dbReference>
<keyword evidence="6 7" id="KW-0472">Membrane</keyword>
<comment type="subcellular location">
    <subcellularLocation>
        <location evidence="1">Membrane</location>
        <topology evidence="1">Multi-pass membrane protein</topology>
    </subcellularLocation>
</comment>
<evidence type="ECO:0000256" key="5">
    <source>
        <dbReference type="ARBA" id="ARBA00022989"/>
    </source>
</evidence>
<accession>A0A233VA75</accession>
<gene>
    <name evidence="10" type="ORF">B9N49_00025</name>
</gene>
<keyword evidence="4 7" id="KW-0812">Transmembrane</keyword>
<dbReference type="GO" id="GO:0008324">
    <property type="term" value="F:monoatomic cation transmembrane transporter activity"/>
    <property type="evidence" value="ECO:0007669"/>
    <property type="project" value="InterPro"/>
</dbReference>
<comment type="similarity">
    <text evidence="2">Belongs to the cation diffusion facilitator (CDF) transporter (TC 2.A.4) family.</text>
</comment>
<evidence type="ECO:0000259" key="9">
    <source>
        <dbReference type="Pfam" id="PF16916"/>
    </source>
</evidence>
<feature type="domain" description="Cation efflux protein transmembrane" evidence="8">
    <location>
        <begin position="32"/>
        <end position="223"/>
    </location>
</feature>
<dbReference type="Gene3D" id="1.20.1510.10">
    <property type="entry name" value="Cation efflux protein transmembrane domain"/>
    <property type="match status" value="1"/>
</dbReference>
<dbReference type="SUPFAM" id="SSF161111">
    <property type="entry name" value="Cation efflux protein transmembrane domain-like"/>
    <property type="match status" value="1"/>
</dbReference>
<reference evidence="11" key="1">
    <citation type="submission" date="2017-04" db="EMBL/GenBank/DDBJ databases">
        <title>Finegoldia magna isolated from orthopedic joint implant-associated infections.</title>
        <authorList>
            <person name="Bjorklund S."/>
            <person name="Bruggemann H."/>
            <person name="Jensen A."/>
            <person name="Hellmark B."/>
            <person name="Soderquist B."/>
        </authorList>
    </citation>
    <scope>NUCLEOTIDE SEQUENCE [LARGE SCALE GENOMIC DNA]</scope>
    <source>
        <strain evidence="11">CCUG 54800</strain>
    </source>
</reference>
<name>A0A233VA75_FINMA</name>
<feature type="domain" description="Cation efflux protein cytoplasmic" evidence="9">
    <location>
        <begin position="231"/>
        <end position="303"/>
    </location>
</feature>
<dbReference type="PANTHER" id="PTHR43840:SF50">
    <property type="entry name" value="MANGANESE EFFLUX SYSTEM PROTEIN MNES"/>
    <property type="match status" value="1"/>
</dbReference>
<dbReference type="InterPro" id="IPR002524">
    <property type="entry name" value="Cation_efflux"/>
</dbReference>
<evidence type="ECO:0000256" key="4">
    <source>
        <dbReference type="ARBA" id="ARBA00022692"/>
    </source>
</evidence>
<evidence type="ECO:0000256" key="6">
    <source>
        <dbReference type="ARBA" id="ARBA00023136"/>
    </source>
</evidence>
<feature type="transmembrane region" description="Helical" evidence="7">
    <location>
        <begin position="54"/>
        <end position="77"/>
    </location>
</feature>
<evidence type="ECO:0000256" key="1">
    <source>
        <dbReference type="ARBA" id="ARBA00004141"/>
    </source>
</evidence>
<dbReference type="AlphaFoldDB" id="A0A233VA75"/>